<dbReference type="Pfam" id="PF01565">
    <property type="entry name" value="FAD_binding_4"/>
    <property type="match status" value="1"/>
</dbReference>
<name>A0AAD3DLI2_9CHLO</name>
<dbReference type="PROSITE" id="PS51387">
    <property type="entry name" value="FAD_PCMH"/>
    <property type="match status" value="1"/>
</dbReference>
<dbReference type="Gene3D" id="3.30.70.2740">
    <property type="match status" value="1"/>
</dbReference>
<keyword evidence="5" id="KW-0560">Oxidoreductase</keyword>
<dbReference type="PANTHER" id="PTHR43716">
    <property type="entry name" value="D-2-HYDROXYGLUTARATE DEHYDROGENASE, MITOCHONDRIAL"/>
    <property type="match status" value="1"/>
</dbReference>
<evidence type="ECO:0000256" key="4">
    <source>
        <dbReference type="ARBA" id="ARBA00022827"/>
    </source>
</evidence>
<sequence length="535" mass="56735">MMALVRAGSAWPIAASRCASRLLHVPVERDPSFAQLLDKDVSFFEGVLGRSGVITDPDALEPFNRDWQKKYFGHSKVALRPKTTEQVAELLSYCSSRRLAVVPQGGNTGLVGGSVPLYDEVVISTAAMNQIIEFDDVSGTLVAQAGCVLQALDEAVGQRGYMMPLDLGAKGSCHIGGNVSTNAGGLRLLRYGSLHGSVLGLQVVLPEPLMAGNTAGGSSPDAGGRILDLLRTLRKDNTGYDLKQLFIGAEGTLGLITAVAIQCAPRPPSVQVALLACPSFQAVTDTLRAARQRLGEVLSAVEFLDASCSVLACEQLEGVRNPLVAAEGEQGAAAVTHGSEALSPFYMLVETHGSNQEHDLQKMEQFLEAVMAEGCVSDGTLAASEAQARAIWRLREGVPEALARKGAVYKYDVSLPTGVMYDMVTALRGRLEAAGFGSGAGVQVVGYGHIGDGNLHLNVSAPRYDTALLDLIEPYVYEFVARHRGSISAEHGIGLMKAAALPYSKSALAIELMRRIKGVVDPHGIMNPYKVLPRG</sequence>
<keyword evidence="10" id="KW-1185">Reference proteome</keyword>
<dbReference type="AlphaFoldDB" id="A0AAD3DLI2"/>
<dbReference type="Gene3D" id="3.30.70.2190">
    <property type="match status" value="1"/>
</dbReference>
<dbReference type="FunFam" id="3.30.465.10:FF:000001">
    <property type="entry name" value="D-2-hydroxyglutarate dehydrogenase, mitochondrial"/>
    <property type="match status" value="1"/>
</dbReference>
<proteinExistence type="inferred from homology"/>
<dbReference type="FunFam" id="1.10.45.10:FF:000001">
    <property type="entry name" value="D-lactate dehydrogenase mitochondrial"/>
    <property type="match status" value="1"/>
</dbReference>
<dbReference type="EMBL" id="BMAR01000006">
    <property type="protein sequence ID" value="GFR44054.1"/>
    <property type="molecule type" value="Genomic_DNA"/>
</dbReference>
<comment type="caution">
    <text evidence="9">The sequence shown here is derived from an EMBL/GenBank/DDBJ whole genome shotgun (WGS) entry which is preliminary data.</text>
</comment>
<keyword evidence="4" id="KW-0274">FAD</keyword>
<reference evidence="9 10" key="1">
    <citation type="journal article" date="2021" name="Sci. Rep.">
        <title>Genome sequencing of the multicellular alga Astrephomene provides insights into convergent evolution of germ-soma differentiation.</title>
        <authorList>
            <person name="Yamashita S."/>
            <person name="Yamamoto K."/>
            <person name="Matsuzaki R."/>
            <person name="Suzuki S."/>
            <person name="Yamaguchi H."/>
            <person name="Hirooka S."/>
            <person name="Minakuchi Y."/>
            <person name="Miyagishima S."/>
            <person name="Kawachi M."/>
            <person name="Toyoda A."/>
            <person name="Nozaki H."/>
        </authorList>
    </citation>
    <scope>NUCLEOTIDE SEQUENCE [LARGE SCALE GENOMIC DNA]</scope>
    <source>
        <strain evidence="9 10">NIES-4017</strain>
    </source>
</reference>
<dbReference type="Gene3D" id="3.30.465.10">
    <property type="match status" value="1"/>
</dbReference>
<dbReference type="Proteomes" id="UP001054857">
    <property type="component" value="Unassembled WGS sequence"/>
</dbReference>
<evidence type="ECO:0000256" key="7">
    <source>
        <dbReference type="ARBA" id="ARBA00051778"/>
    </source>
</evidence>
<dbReference type="InterPro" id="IPR016171">
    <property type="entry name" value="Vanillyl_alc_oxidase_C-sub2"/>
</dbReference>
<dbReference type="GO" id="GO:0005739">
    <property type="term" value="C:mitochondrion"/>
    <property type="evidence" value="ECO:0007669"/>
    <property type="project" value="TreeGrafter"/>
</dbReference>
<dbReference type="GO" id="GO:0071949">
    <property type="term" value="F:FAD binding"/>
    <property type="evidence" value="ECO:0007669"/>
    <property type="project" value="InterPro"/>
</dbReference>
<evidence type="ECO:0000313" key="10">
    <source>
        <dbReference type="Proteomes" id="UP001054857"/>
    </source>
</evidence>
<comment type="catalytic activity">
    <reaction evidence="7">
        <text>(R)-2-hydroxyglutarate + A = 2-oxoglutarate + AH2</text>
        <dbReference type="Rhea" id="RHEA:38295"/>
        <dbReference type="ChEBI" id="CHEBI:13193"/>
        <dbReference type="ChEBI" id="CHEBI:15801"/>
        <dbReference type="ChEBI" id="CHEBI:16810"/>
        <dbReference type="ChEBI" id="CHEBI:17499"/>
        <dbReference type="EC" id="1.1.99.39"/>
    </reaction>
</comment>
<dbReference type="InterPro" id="IPR016169">
    <property type="entry name" value="FAD-bd_PCMH_sub2"/>
</dbReference>
<dbReference type="InterPro" id="IPR016166">
    <property type="entry name" value="FAD-bd_PCMH"/>
</dbReference>
<dbReference type="InterPro" id="IPR016164">
    <property type="entry name" value="FAD-linked_Oxase-like_C"/>
</dbReference>
<dbReference type="Gene3D" id="1.10.45.10">
    <property type="entry name" value="Vanillyl-alcohol Oxidase, Chain A, domain 4"/>
    <property type="match status" value="1"/>
</dbReference>
<evidence type="ECO:0000256" key="2">
    <source>
        <dbReference type="ARBA" id="ARBA00008000"/>
    </source>
</evidence>
<keyword evidence="3" id="KW-0285">Flavoprotein</keyword>
<dbReference type="Gene3D" id="3.30.43.10">
    <property type="entry name" value="Uridine Diphospho-n-acetylenolpyruvylglucosamine Reductase, domain 2"/>
    <property type="match status" value="1"/>
</dbReference>
<evidence type="ECO:0000256" key="1">
    <source>
        <dbReference type="ARBA" id="ARBA00001974"/>
    </source>
</evidence>
<comment type="similarity">
    <text evidence="2">Belongs to the FAD-binding oxidoreductase/transferase type 4 family.</text>
</comment>
<evidence type="ECO:0000256" key="6">
    <source>
        <dbReference type="ARBA" id="ARBA00039003"/>
    </source>
</evidence>
<dbReference type="InterPro" id="IPR036318">
    <property type="entry name" value="FAD-bd_PCMH-like_sf"/>
</dbReference>
<dbReference type="Pfam" id="PF02913">
    <property type="entry name" value="FAD-oxidase_C"/>
    <property type="match status" value="1"/>
</dbReference>
<dbReference type="InterPro" id="IPR016167">
    <property type="entry name" value="FAD-bd_PCMH_sub1"/>
</dbReference>
<dbReference type="InterPro" id="IPR006094">
    <property type="entry name" value="Oxid_FAD_bind_N"/>
</dbReference>
<feature type="domain" description="FAD-binding PCMH-type" evidence="8">
    <location>
        <begin position="71"/>
        <end position="266"/>
    </location>
</feature>
<dbReference type="SUPFAM" id="SSF56176">
    <property type="entry name" value="FAD-binding/transporter-associated domain-like"/>
    <property type="match status" value="1"/>
</dbReference>
<dbReference type="FunFam" id="3.30.43.10:FF:000002">
    <property type="entry name" value="D-2-hydroxyglutarate dehydrogenase, mitochondrial"/>
    <property type="match status" value="1"/>
</dbReference>
<dbReference type="EC" id="1.1.99.39" evidence="6"/>
<gene>
    <name evidence="9" type="ORF">Agub_g5214</name>
</gene>
<dbReference type="InterPro" id="IPR004113">
    <property type="entry name" value="FAD-bd_oxidored_4_C"/>
</dbReference>
<comment type="cofactor">
    <cofactor evidence="1">
        <name>FAD</name>
        <dbReference type="ChEBI" id="CHEBI:57692"/>
    </cofactor>
</comment>
<organism evidence="9 10">
    <name type="scientific">Astrephomene gubernaculifera</name>
    <dbReference type="NCBI Taxonomy" id="47775"/>
    <lineage>
        <taxon>Eukaryota</taxon>
        <taxon>Viridiplantae</taxon>
        <taxon>Chlorophyta</taxon>
        <taxon>core chlorophytes</taxon>
        <taxon>Chlorophyceae</taxon>
        <taxon>CS clade</taxon>
        <taxon>Chlamydomonadales</taxon>
        <taxon>Astrephomenaceae</taxon>
        <taxon>Astrephomene</taxon>
    </lineage>
</organism>
<evidence type="ECO:0000256" key="5">
    <source>
        <dbReference type="ARBA" id="ARBA00023002"/>
    </source>
</evidence>
<evidence type="ECO:0000256" key="3">
    <source>
        <dbReference type="ARBA" id="ARBA00022630"/>
    </source>
</evidence>
<evidence type="ECO:0000259" key="8">
    <source>
        <dbReference type="PROSITE" id="PS51387"/>
    </source>
</evidence>
<dbReference type="SUPFAM" id="SSF55103">
    <property type="entry name" value="FAD-linked oxidases, C-terminal domain"/>
    <property type="match status" value="1"/>
</dbReference>
<dbReference type="PANTHER" id="PTHR43716:SF1">
    <property type="entry name" value="D-2-HYDROXYGLUTARATE DEHYDROGENASE, MITOCHONDRIAL"/>
    <property type="match status" value="1"/>
</dbReference>
<dbReference type="InterPro" id="IPR051264">
    <property type="entry name" value="FAD-oxidored/transferase_4"/>
</dbReference>
<evidence type="ECO:0000313" key="9">
    <source>
        <dbReference type="EMBL" id="GFR44054.1"/>
    </source>
</evidence>
<accession>A0AAD3DLI2</accession>
<dbReference type="FunFam" id="3.30.70.2740:FF:000002">
    <property type="entry name" value="D-2-hydroxyglutarate dehydrogenase mitochondrial"/>
    <property type="match status" value="1"/>
</dbReference>
<dbReference type="GO" id="GO:0051990">
    <property type="term" value="F:(R)-2-hydroxyglutarate dehydrogenase activity"/>
    <property type="evidence" value="ECO:0007669"/>
    <property type="project" value="UniProtKB-EC"/>
</dbReference>
<dbReference type="FunFam" id="3.30.70.2190:FF:000001">
    <property type="entry name" value="D-2-hydroxyglutarate dehydrogenase mitochondrial"/>
    <property type="match status" value="1"/>
</dbReference>
<protein>
    <recommendedName>
        <fullName evidence="6">D-2-hydroxyglutarate dehydrogenase</fullName>
        <ecNumber evidence="6">1.1.99.39</ecNumber>
    </recommendedName>
</protein>